<evidence type="ECO:0000313" key="2">
    <source>
        <dbReference type="Proteomes" id="UP000485058"/>
    </source>
</evidence>
<protein>
    <submittedName>
        <fullName evidence="1">Uncharacterized protein</fullName>
    </submittedName>
</protein>
<keyword evidence="2" id="KW-1185">Reference proteome</keyword>
<proteinExistence type="predicted"/>
<dbReference type="Proteomes" id="UP000485058">
    <property type="component" value="Unassembled WGS sequence"/>
</dbReference>
<comment type="caution">
    <text evidence="1">The sequence shown here is derived from an EMBL/GenBank/DDBJ whole genome shotgun (WGS) entry which is preliminary data.</text>
</comment>
<organism evidence="1 2">
    <name type="scientific">Haematococcus lacustris</name>
    <name type="common">Green alga</name>
    <name type="synonym">Haematococcus pluvialis</name>
    <dbReference type="NCBI Taxonomy" id="44745"/>
    <lineage>
        <taxon>Eukaryota</taxon>
        <taxon>Viridiplantae</taxon>
        <taxon>Chlorophyta</taxon>
        <taxon>core chlorophytes</taxon>
        <taxon>Chlorophyceae</taxon>
        <taxon>CS clade</taxon>
        <taxon>Chlamydomonadales</taxon>
        <taxon>Haematococcaceae</taxon>
        <taxon>Haematococcus</taxon>
    </lineage>
</organism>
<reference evidence="1 2" key="1">
    <citation type="submission" date="2020-02" db="EMBL/GenBank/DDBJ databases">
        <title>Draft genome sequence of Haematococcus lacustris strain NIES-144.</title>
        <authorList>
            <person name="Morimoto D."/>
            <person name="Nakagawa S."/>
            <person name="Yoshida T."/>
            <person name="Sawayama S."/>
        </authorList>
    </citation>
    <scope>NUCLEOTIDE SEQUENCE [LARGE SCALE GENOMIC DNA]</scope>
    <source>
        <strain evidence="1 2">NIES-144</strain>
    </source>
</reference>
<accession>A0A699ZNV4</accession>
<name>A0A699ZNV4_HAELA</name>
<dbReference type="AlphaFoldDB" id="A0A699ZNV4"/>
<evidence type="ECO:0000313" key="1">
    <source>
        <dbReference type="EMBL" id="GFH23615.1"/>
    </source>
</evidence>
<sequence length="126" mass="13026">MKVPCSVEVGKGTEDKAAGSVQLDKRDALGDGIVFYPSLRPAVTVCKLPEGQIITAFLDASGGKVLTGGPGLEACCPETCIGDSEVQRSAQARHGMVGRKIAPGQYHDTHIVPSAAIGRTLQASHA</sequence>
<gene>
    <name evidence="1" type="ORF">HaLaN_21251</name>
</gene>
<dbReference type="EMBL" id="BLLF01002315">
    <property type="protein sequence ID" value="GFH23615.1"/>
    <property type="molecule type" value="Genomic_DNA"/>
</dbReference>